<evidence type="ECO:0000313" key="1">
    <source>
        <dbReference type="EMBL" id="KAJ8451978.1"/>
    </source>
</evidence>
<evidence type="ECO:0000313" key="2">
    <source>
        <dbReference type="Proteomes" id="UP001153076"/>
    </source>
</evidence>
<keyword evidence="2" id="KW-1185">Reference proteome</keyword>
<dbReference type="PANTHER" id="PTHR35124:SF1">
    <property type="entry name" value="CYTOCHROME P450 FAMILY PROTEIN"/>
    <property type="match status" value="1"/>
</dbReference>
<reference evidence="1" key="1">
    <citation type="submission" date="2022-04" db="EMBL/GenBank/DDBJ databases">
        <title>Carnegiea gigantea Genome sequencing and assembly v2.</title>
        <authorList>
            <person name="Copetti D."/>
            <person name="Sanderson M.J."/>
            <person name="Burquez A."/>
            <person name="Wojciechowski M.F."/>
        </authorList>
    </citation>
    <scope>NUCLEOTIDE SEQUENCE</scope>
    <source>
        <strain evidence="1">SGP5-SGP5p</strain>
        <tissue evidence="1">Aerial part</tissue>
    </source>
</reference>
<gene>
    <name evidence="1" type="ORF">Cgig2_016559</name>
</gene>
<sequence>MPIAEWVSVELEQNYTSHLLSGCCLGRGDVPLKGPNAVDIKFLNIDDGKPLVLSTGNAHEVFCLAVDESGHSRTYGGDYFEIDLAGASTRTLLTPKDRSQSVRIFWNAHWNVSKNFMGLKTLTYKEYRDSLKSVFNGSVVHDTIVFNSGLLDGRYWRHLEKFAIGVDYAISVWRDINEGVKQRGLDIPNFIFRSTTATSSDVRFLGLNPNYFDVTWAWHFDLRSSDGVHYRRFPSKRVWKDGQIGHQYFVDLMLRHVILNAICPM</sequence>
<dbReference type="Proteomes" id="UP001153076">
    <property type="component" value="Unassembled WGS sequence"/>
</dbReference>
<accession>A0A9Q1QQW1</accession>
<comment type="caution">
    <text evidence="1">The sequence shown here is derived from an EMBL/GenBank/DDBJ whole genome shotgun (WGS) entry which is preliminary data.</text>
</comment>
<name>A0A9Q1QQW1_9CARY</name>
<dbReference type="OrthoDB" id="2015909at2759"/>
<dbReference type="PANTHER" id="PTHR35124">
    <property type="entry name" value="CYTOCHROME P450 FAMILY PROTEIN"/>
    <property type="match status" value="1"/>
</dbReference>
<dbReference type="EMBL" id="JAKOGI010000006">
    <property type="protein sequence ID" value="KAJ8451978.1"/>
    <property type="molecule type" value="Genomic_DNA"/>
</dbReference>
<dbReference type="AlphaFoldDB" id="A0A9Q1QQW1"/>
<protein>
    <submittedName>
        <fullName evidence="1">Uncharacterized protein</fullName>
    </submittedName>
</protein>
<proteinExistence type="predicted"/>
<organism evidence="1 2">
    <name type="scientific">Carnegiea gigantea</name>
    <dbReference type="NCBI Taxonomy" id="171969"/>
    <lineage>
        <taxon>Eukaryota</taxon>
        <taxon>Viridiplantae</taxon>
        <taxon>Streptophyta</taxon>
        <taxon>Embryophyta</taxon>
        <taxon>Tracheophyta</taxon>
        <taxon>Spermatophyta</taxon>
        <taxon>Magnoliopsida</taxon>
        <taxon>eudicotyledons</taxon>
        <taxon>Gunneridae</taxon>
        <taxon>Pentapetalae</taxon>
        <taxon>Caryophyllales</taxon>
        <taxon>Cactineae</taxon>
        <taxon>Cactaceae</taxon>
        <taxon>Cactoideae</taxon>
        <taxon>Echinocereeae</taxon>
        <taxon>Carnegiea</taxon>
    </lineage>
</organism>